<keyword evidence="5" id="KW-1185">Reference proteome</keyword>
<dbReference type="AlphaFoldDB" id="A0A7Z7BM76"/>
<organism evidence="4 5">
    <name type="scientific">Paraburkholderia steynii</name>
    <dbReference type="NCBI Taxonomy" id="1245441"/>
    <lineage>
        <taxon>Bacteria</taxon>
        <taxon>Pseudomonadati</taxon>
        <taxon>Pseudomonadota</taxon>
        <taxon>Betaproteobacteria</taxon>
        <taxon>Burkholderiales</taxon>
        <taxon>Burkholderiaceae</taxon>
        <taxon>Paraburkholderia</taxon>
    </lineage>
</organism>
<dbReference type="GO" id="GO:0016020">
    <property type="term" value="C:membrane"/>
    <property type="evidence" value="ECO:0007669"/>
    <property type="project" value="InterPro"/>
</dbReference>
<comment type="caution">
    <text evidence="4">The sequence shown here is derived from an EMBL/GenBank/DDBJ whole genome shotgun (WGS) entry which is preliminary data.</text>
</comment>
<dbReference type="InterPro" id="IPR016167">
    <property type="entry name" value="FAD-bd_PCMH_sub1"/>
</dbReference>
<dbReference type="InterPro" id="IPR010031">
    <property type="entry name" value="FAD_lactone_oxidase-like"/>
</dbReference>
<dbReference type="PIRSF" id="PIRSF000136">
    <property type="entry name" value="LGO_GLO"/>
    <property type="match status" value="1"/>
</dbReference>
<evidence type="ECO:0000313" key="4">
    <source>
        <dbReference type="EMBL" id="SDJ56638.1"/>
    </source>
</evidence>
<dbReference type="Gene3D" id="3.30.43.10">
    <property type="entry name" value="Uridine Diphospho-n-acetylenolpyruvylglucosamine Reductase, domain 2"/>
    <property type="match status" value="1"/>
</dbReference>
<accession>A0A7Z7BM76</accession>
<feature type="domain" description="FAD-binding PCMH-type" evidence="3">
    <location>
        <begin position="8"/>
        <end position="179"/>
    </location>
</feature>
<proteinExistence type="predicted"/>
<name>A0A7Z7BM76_9BURK</name>
<evidence type="ECO:0000256" key="1">
    <source>
        <dbReference type="ARBA" id="ARBA00022827"/>
    </source>
</evidence>
<dbReference type="SUPFAM" id="SSF56176">
    <property type="entry name" value="FAD-binding/transporter-associated domain-like"/>
    <property type="match status" value="1"/>
</dbReference>
<dbReference type="Pfam" id="PF04030">
    <property type="entry name" value="ALO"/>
    <property type="match status" value="1"/>
</dbReference>
<dbReference type="InterPro" id="IPR016169">
    <property type="entry name" value="FAD-bd_PCMH_sub2"/>
</dbReference>
<dbReference type="PANTHER" id="PTHR43762:SF1">
    <property type="entry name" value="D-ARABINONO-1,4-LACTONE OXIDASE"/>
    <property type="match status" value="1"/>
</dbReference>
<sequence>MWKNWSGYVSSPSATLSAPASLHEIARILRGALQADTPLRVVGAGHSFAPLVQTDGVILSLDNIQGIIDVDHTKRVVRVHAGTRLAALGSALAEHGFAMENLGDINVQSIAGAISTGTHGTGIMFGNLATQVASLTFMTADGNEVRASPEENPDLFEGGRIGLGALGVLTEVGLNLVPSFNLRLERGKMDFDECLARADSMSRKHRSFELYWLPHTTAMLTKVWNATDEPAQATGWKRYITETVLENAVFGLLCKTGKRVPSLCPSISSLCASMISSGQHVAASHSMLSTVRRVRFNEMEWAVPAERGPDALREIRAFISRKNIPLMFPLEYRWVRGDDIWLSPNYGRDSVHISAHQYRGMPFAQYFDGVQAICLNHGGRPHWGKVHSLTAKDFAKIYPRWDDFLSLRERMDPRGRFLTPYLRSLFGLDSATQRPAQSSKERLV</sequence>
<dbReference type="EMBL" id="FNDI01000064">
    <property type="protein sequence ID" value="SDJ56638.1"/>
    <property type="molecule type" value="Genomic_DNA"/>
</dbReference>
<evidence type="ECO:0000256" key="2">
    <source>
        <dbReference type="ARBA" id="ARBA00023002"/>
    </source>
</evidence>
<dbReference type="InterPro" id="IPR007173">
    <property type="entry name" value="ALO_C"/>
</dbReference>
<keyword evidence="2" id="KW-0560">Oxidoreductase</keyword>
<dbReference type="PANTHER" id="PTHR43762">
    <property type="entry name" value="L-GULONOLACTONE OXIDASE"/>
    <property type="match status" value="1"/>
</dbReference>
<dbReference type="PROSITE" id="PS51387">
    <property type="entry name" value="FAD_PCMH"/>
    <property type="match status" value="1"/>
</dbReference>
<dbReference type="Pfam" id="PF01565">
    <property type="entry name" value="FAD_binding_4"/>
    <property type="match status" value="1"/>
</dbReference>
<dbReference type="InterPro" id="IPR006094">
    <property type="entry name" value="Oxid_FAD_bind_N"/>
</dbReference>
<dbReference type="Proteomes" id="UP000198900">
    <property type="component" value="Unassembled WGS sequence"/>
</dbReference>
<dbReference type="InterPro" id="IPR036318">
    <property type="entry name" value="FAD-bd_PCMH-like_sf"/>
</dbReference>
<dbReference type="InterPro" id="IPR016171">
    <property type="entry name" value="Vanillyl_alc_oxidase_C-sub2"/>
</dbReference>
<dbReference type="GO" id="GO:0003885">
    <property type="term" value="F:D-arabinono-1,4-lactone oxidase activity"/>
    <property type="evidence" value="ECO:0007669"/>
    <property type="project" value="InterPro"/>
</dbReference>
<dbReference type="Gene3D" id="1.10.45.10">
    <property type="entry name" value="Vanillyl-alcohol Oxidase, Chain A, domain 4"/>
    <property type="match status" value="1"/>
</dbReference>
<dbReference type="RefSeq" id="WP_091790642.1">
    <property type="nucleotide sequence ID" value="NZ_FNDI01000064.1"/>
</dbReference>
<keyword evidence="1" id="KW-0285">Flavoprotein</keyword>
<protein>
    <submittedName>
        <fullName evidence="4">L-gulonolactone oxidase</fullName>
    </submittedName>
</protein>
<gene>
    <name evidence="4" type="ORF">SAMN04487926_16418</name>
</gene>
<dbReference type="Gene3D" id="3.30.70.2520">
    <property type="match status" value="1"/>
</dbReference>
<reference evidence="4" key="1">
    <citation type="submission" date="2016-10" db="EMBL/GenBank/DDBJ databases">
        <authorList>
            <person name="Varghese N."/>
            <person name="Submissions S."/>
        </authorList>
    </citation>
    <scope>NUCLEOTIDE SEQUENCE [LARGE SCALE GENOMIC DNA]</scope>
    <source>
        <strain evidence="4">YR281</strain>
    </source>
</reference>
<evidence type="ECO:0000313" key="5">
    <source>
        <dbReference type="Proteomes" id="UP000198900"/>
    </source>
</evidence>
<dbReference type="Gene3D" id="3.30.465.10">
    <property type="match status" value="1"/>
</dbReference>
<dbReference type="GO" id="GO:0071949">
    <property type="term" value="F:FAD binding"/>
    <property type="evidence" value="ECO:0007669"/>
    <property type="project" value="InterPro"/>
</dbReference>
<dbReference type="InterPro" id="IPR016166">
    <property type="entry name" value="FAD-bd_PCMH"/>
</dbReference>
<evidence type="ECO:0000259" key="3">
    <source>
        <dbReference type="PROSITE" id="PS51387"/>
    </source>
</evidence>
<keyword evidence="1" id="KW-0274">FAD</keyword>
<dbReference type="NCBIfam" id="TIGR01679">
    <property type="entry name" value="bact_FAD_ox"/>
    <property type="match status" value="1"/>
</dbReference>